<keyword evidence="7" id="KW-0449">Lipoprotein</keyword>
<dbReference type="GO" id="GO:0005886">
    <property type="term" value="C:plasma membrane"/>
    <property type="evidence" value="ECO:0007669"/>
    <property type="project" value="UniProtKB-SubCell"/>
</dbReference>
<evidence type="ECO:0000256" key="5">
    <source>
        <dbReference type="ARBA" id="ARBA00023136"/>
    </source>
</evidence>
<evidence type="ECO:0000256" key="6">
    <source>
        <dbReference type="ARBA" id="ARBA00023139"/>
    </source>
</evidence>
<keyword evidence="3" id="KW-1003">Cell membrane</keyword>
<comment type="subcellular location">
    <subcellularLocation>
        <location evidence="1">Cell membrane</location>
        <topology evidence="1">Lipid-anchor</topology>
    </subcellularLocation>
</comment>
<comment type="similarity">
    <text evidence="2">Belongs to the raftlin family.</text>
</comment>
<evidence type="ECO:0000256" key="3">
    <source>
        <dbReference type="ARBA" id="ARBA00022475"/>
    </source>
</evidence>
<protein>
    <submittedName>
        <fullName evidence="8">Uncharacterized protein</fullName>
    </submittedName>
</protein>
<keyword evidence="9" id="KW-1185">Reference proteome</keyword>
<reference evidence="8" key="1">
    <citation type="submission" date="2025-08" db="UniProtKB">
        <authorList>
            <consortium name="Ensembl"/>
        </authorList>
    </citation>
    <scope>IDENTIFICATION</scope>
</reference>
<dbReference type="InterPro" id="IPR028169">
    <property type="entry name" value="Raftlin"/>
</dbReference>
<evidence type="ECO:0000256" key="2">
    <source>
        <dbReference type="ARBA" id="ARBA00006390"/>
    </source>
</evidence>
<evidence type="ECO:0000256" key="7">
    <source>
        <dbReference type="ARBA" id="ARBA00023288"/>
    </source>
</evidence>
<evidence type="ECO:0000313" key="9">
    <source>
        <dbReference type="Proteomes" id="UP000694523"/>
    </source>
</evidence>
<dbReference type="AlphaFoldDB" id="A0A8C6T5A3"/>
<organism evidence="8 9">
    <name type="scientific">Neogobius melanostomus</name>
    <name type="common">round goby</name>
    <dbReference type="NCBI Taxonomy" id="47308"/>
    <lineage>
        <taxon>Eukaryota</taxon>
        <taxon>Metazoa</taxon>
        <taxon>Chordata</taxon>
        <taxon>Craniata</taxon>
        <taxon>Vertebrata</taxon>
        <taxon>Euteleostomi</taxon>
        <taxon>Actinopterygii</taxon>
        <taxon>Neopterygii</taxon>
        <taxon>Teleostei</taxon>
        <taxon>Neoteleostei</taxon>
        <taxon>Acanthomorphata</taxon>
        <taxon>Gobiaria</taxon>
        <taxon>Gobiiformes</taxon>
        <taxon>Gobioidei</taxon>
        <taxon>Gobiidae</taxon>
        <taxon>Benthophilinae</taxon>
        <taxon>Neogobiini</taxon>
        <taxon>Neogobius</taxon>
    </lineage>
</organism>
<proteinExistence type="inferred from homology"/>
<dbReference type="Pfam" id="PF15250">
    <property type="entry name" value="Raftlin"/>
    <property type="match status" value="1"/>
</dbReference>
<evidence type="ECO:0000256" key="1">
    <source>
        <dbReference type="ARBA" id="ARBA00004193"/>
    </source>
</evidence>
<reference evidence="8" key="2">
    <citation type="submission" date="2025-09" db="UniProtKB">
        <authorList>
            <consortium name="Ensembl"/>
        </authorList>
    </citation>
    <scope>IDENTIFICATION</scope>
</reference>
<dbReference type="Ensembl" id="ENSNMLT00000018713.1">
    <property type="protein sequence ID" value="ENSNMLP00000016620.1"/>
    <property type="gene ID" value="ENSNMLG00000011045.1"/>
</dbReference>
<dbReference type="PANTHER" id="PTHR17601">
    <property type="entry name" value="RAFTLIN-RELATED"/>
    <property type="match status" value="1"/>
</dbReference>
<accession>A0A8C6T5A3</accession>
<keyword evidence="5" id="KW-0472">Membrane</keyword>
<dbReference type="PANTHER" id="PTHR17601:SF7">
    <property type="entry name" value="RAFTLIN ISOFORM X1"/>
    <property type="match status" value="1"/>
</dbReference>
<sequence length="154" mass="17384">MGCRLPKLKKAEERTSPGNIYSTLRRPQVETKIGVAYTYHFLDFLLEVPVSSVLCLSSVRELPVQVRELYSQGFVLVAVHPFVHACGPGHAHIQRQLHRAVLIRETHRYVLLTSSFPNNIQTGITRVLDISPFTGTIRSCVMIKSFTNHLKTCV</sequence>
<evidence type="ECO:0000313" key="8">
    <source>
        <dbReference type="Ensembl" id="ENSNMLP00000016620.1"/>
    </source>
</evidence>
<keyword evidence="4" id="KW-0519">Myristate</keyword>
<evidence type="ECO:0000256" key="4">
    <source>
        <dbReference type="ARBA" id="ARBA00022707"/>
    </source>
</evidence>
<keyword evidence="6" id="KW-0564">Palmitate</keyword>
<dbReference type="Proteomes" id="UP000694523">
    <property type="component" value="Unplaced"/>
</dbReference>
<name>A0A8C6T5A3_9GOBI</name>